<organism evidence="2 3">
    <name type="scientific">Nostoc parmelioides FACHB-3921</name>
    <dbReference type="NCBI Taxonomy" id="2692909"/>
    <lineage>
        <taxon>Bacteria</taxon>
        <taxon>Bacillati</taxon>
        <taxon>Cyanobacteriota</taxon>
        <taxon>Cyanophyceae</taxon>
        <taxon>Nostocales</taxon>
        <taxon>Nostocaceae</taxon>
        <taxon>Nostoc</taxon>
    </lineage>
</organism>
<dbReference type="Pfam" id="PF11016">
    <property type="entry name" value="DUF2854"/>
    <property type="match status" value="1"/>
</dbReference>
<dbReference type="PANTHER" id="PTHR35551:SF1">
    <property type="entry name" value="ACCLIMATION OF PHOTOSYNTHESIS TO ENVIRONMENT"/>
    <property type="match status" value="1"/>
</dbReference>
<comment type="caution">
    <text evidence="2">The sequence shown here is derived from an EMBL/GenBank/DDBJ whole genome shotgun (WGS) entry which is preliminary data.</text>
</comment>
<dbReference type="InterPro" id="IPR021275">
    <property type="entry name" value="DUF2854"/>
</dbReference>
<keyword evidence="1" id="KW-0812">Transmembrane</keyword>
<dbReference type="RefSeq" id="WP_190568570.1">
    <property type="nucleotide sequence ID" value="NZ_JACJQL010000025.1"/>
</dbReference>
<name>A0ABR8BGQ3_9NOSO</name>
<evidence type="ECO:0000313" key="3">
    <source>
        <dbReference type="Proteomes" id="UP000621307"/>
    </source>
</evidence>
<sequence>MLRQISLGTIGLSIGSILTIVGFVAYAANNATLNLVGFFYGFPLLLGGLALKANELKPISFSQTTTASVLLLREQQATVTQNKIRKDITRYCYGQNAHLDGALSYLGLSPSDEERPIVTGLRETDTNGAYTLILEFDSPEIPFSDWQQKQEKMTKYFGPGVEIKITQVGEDNIELALITLSQEAIAQSNR</sequence>
<reference evidence="2 3" key="1">
    <citation type="journal article" date="2020" name="ISME J.">
        <title>Comparative genomics reveals insights into cyanobacterial evolution and habitat adaptation.</title>
        <authorList>
            <person name="Chen M.Y."/>
            <person name="Teng W.K."/>
            <person name="Zhao L."/>
            <person name="Hu C.X."/>
            <person name="Zhou Y.K."/>
            <person name="Han B.P."/>
            <person name="Song L.R."/>
            <person name="Shu W.S."/>
        </authorList>
    </citation>
    <scope>NUCLEOTIDE SEQUENCE [LARGE SCALE GENOMIC DNA]</scope>
    <source>
        <strain evidence="2 3">FACHB-3921</strain>
    </source>
</reference>
<dbReference type="Proteomes" id="UP000621307">
    <property type="component" value="Unassembled WGS sequence"/>
</dbReference>
<keyword evidence="1" id="KW-1133">Transmembrane helix</keyword>
<accession>A0ABR8BGQ3</accession>
<feature type="transmembrane region" description="Helical" evidence="1">
    <location>
        <begin position="7"/>
        <end position="27"/>
    </location>
</feature>
<proteinExistence type="predicted"/>
<feature type="transmembrane region" description="Helical" evidence="1">
    <location>
        <begin position="33"/>
        <end position="51"/>
    </location>
</feature>
<keyword evidence="1" id="KW-0472">Membrane</keyword>
<dbReference type="EMBL" id="JACJQL010000025">
    <property type="protein sequence ID" value="MBD2253006.1"/>
    <property type="molecule type" value="Genomic_DNA"/>
</dbReference>
<evidence type="ECO:0000313" key="2">
    <source>
        <dbReference type="EMBL" id="MBD2253006.1"/>
    </source>
</evidence>
<dbReference type="PANTHER" id="PTHR35551">
    <property type="match status" value="1"/>
</dbReference>
<gene>
    <name evidence="2" type="ORF">H6G14_17125</name>
</gene>
<keyword evidence="3" id="KW-1185">Reference proteome</keyword>
<protein>
    <submittedName>
        <fullName evidence="2">DUF2854 domain-containing protein</fullName>
    </submittedName>
</protein>
<evidence type="ECO:0000256" key="1">
    <source>
        <dbReference type="SAM" id="Phobius"/>
    </source>
</evidence>